<dbReference type="GO" id="GO:0003678">
    <property type="term" value="F:DNA helicase activity"/>
    <property type="evidence" value="ECO:0007669"/>
    <property type="project" value="InterPro"/>
</dbReference>
<feature type="region of interest" description="Disordered" evidence="1">
    <location>
        <begin position="632"/>
        <end position="654"/>
    </location>
</feature>
<accession>A0A1W2H439</accession>
<dbReference type="InterPro" id="IPR029491">
    <property type="entry name" value="Helicase_HTH"/>
</dbReference>
<dbReference type="Proteomes" id="UP000192333">
    <property type="component" value="Chromosome I"/>
</dbReference>
<dbReference type="STRING" id="758820.SAMN00777080_1811"/>
<dbReference type="GO" id="GO:0006281">
    <property type="term" value="P:DNA repair"/>
    <property type="evidence" value="ECO:0007669"/>
    <property type="project" value="InterPro"/>
</dbReference>
<dbReference type="SMART" id="SM00382">
    <property type="entry name" value="AAA"/>
    <property type="match status" value="1"/>
</dbReference>
<dbReference type="Gene3D" id="3.40.50.300">
    <property type="entry name" value="P-loop containing nucleotide triphosphate hydrolases"/>
    <property type="match status" value="2"/>
</dbReference>
<organism evidence="3 4">
    <name type="scientific">Aquiflexum balticum DSM 16537</name>
    <dbReference type="NCBI Taxonomy" id="758820"/>
    <lineage>
        <taxon>Bacteria</taxon>
        <taxon>Pseudomonadati</taxon>
        <taxon>Bacteroidota</taxon>
        <taxon>Cytophagia</taxon>
        <taxon>Cytophagales</taxon>
        <taxon>Cyclobacteriaceae</taxon>
        <taxon>Aquiflexum</taxon>
    </lineage>
</organism>
<dbReference type="InterPro" id="IPR051055">
    <property type="entry name" value="PIF1_helicase"/>
</dbReference>
<evidence type="ECO:0000256" key="1">
    <source>
        <dbReference type="SAM" id="MobiDB-lite"/>
    </source>
</evidence>
<dbReference type="InterPro" id="IPR010285">
    <property type="entry name" value="DNA_helicase_pif1-like_DEAD"/>
</dbReference>
<dbReference type="RefSeq" id="WP_084119963.1">
    <property type="nucleotide sequence ID" value="NZ_LT838813.1"/>
</dbReference>
<dbReference type="Pfam" id="PF14493">
    <property type="entry name" value="HTH_40"/>
    <property type="match status" value="1"/>
</dbReference>
<dbReference type="FunFam" id="3.40.50.300:FF:001498">
    <property type="entry name" value="ATP-dependent DNA helicase"/>
    <property type="match status" value="1"/>
</dbReference>
<feature type="domain" description="AAA+ ATPase" evidence="2">
    <location>
        <begin position="19"/>
        <end position="179"/>
    </location>
</feature>
<sequence length="755" mass="86039">MESQSTDRLELAAHFVNSTNSPIFLTGKAGTGKTTFLRNLTEITHKTYVIVAPTGIAALHAKGVTIHSQFLLPFGTFIPTKEPEGNFSASGNFYTQFSLGRRHTLNLARKKVLRSIDLLIIDEVSMLRADILDAIDYRLKSVKRNFNEPFGGVQVLMIGDLFQLPPIVKDFEWQVLNRFYKSMHFFEAKALQNSGMVYLELDKIFRQKDDKFINILNNLRDNRITTEDIIVLNSHFKTEEEIKNLKDNIIITTHNYKAEEHNQKELAELKSKSYFFEAVIEKDFPESLFPIPKTLELKEGAQIMFIKNDASGYADYFNGKMAKIKTIDDDGIKVTMTDSKIEYTLKREVWENKKYIVKEDTKELEEDIIGTFEQYPVKLAWAVTVHKSQGLTFDKAIIDVGQAFAPGQVYVALSRLRSLDGLTLRTRIQSHVISSDHDVVQFTASTEHQSPLRDLLADHQKIYIRKLLESTFDFEEIIQSFDAFAKDSESSMKFEDPEMGNAIADIYKDILSEGSNSFKFQKQLLSLLHHNDELNLMDRLEKGSEYYSTLLKESLKKLLIHSAEVEQFSQTKNYLEGISELEIIVLKKIGEVQKVTFLIPAIMNGEEIGKMTEITKNLIQLRITLEQEAKQTAKENPKFASTKTGRKRKGKGESKIKLEKGETYEITYELSRSGKSISEIVSLRGLTESTIKGHLAKGIASGKVDIHQHFEDELIQEISDLIEKVNGELSFIMQKNSAKYDYGTLKMVAAYLGNQ</sequence>
<evidence type="ECO:0000259" key="2">
    <source>
        <dbReference type="SMART" id="SM00382"/>
    </source>
</evidence>
<name>A0A1W2H439_9BACT</name>
<dbReference type="InterPro" id="IPR027417">
    <property type="entry name" value="P-loop_NTPase"/>
</dbReference>
<dbReference type="Pfam" id="PF05970">
    <property type="entry name" value="PIF1"/>
    <property type="match status" value="2"/>
</dbReference>
<dbReference type="OrthoDB" id="9763659at2"/>
<evidence type="ECO:0000313" key="3">
    <source>
        <dbReference type="EMBL" id="SMD43226.1"/>
    </source>
</evidence>
<protein>
    <submittedName>
        <fullName evidence="3">Helix-turn-helix domain-containing protein</fullName>
    </submittedName>
</protein>
<proteinExistence type="predicted"/>
<evidence type="ECO:0000313" key="4">
    <source>
        <dbReference type="Proteomes" id="UP000192333"/>
    </source>
</evidence>
<dbReference type="SUPFAM" id="SSF52540">
    <property type="entry name" value="P-loop containing nucleoside triphosphate hydrolases"/>
    <property type="match status" value="2"/>
</dbReference>
<dbReference type="EMBL" id="LT838813">
    <property type="protein sequence ID" value="SMD43226.1"/>
    <property type="molecule type" value="Genomic_DNA"/>
</dbReference>
<gene>
    <name evidence="3" type="ORF">SAMN00777080_1811</name>
</gene>
<dbReference type="InterPro" id="IPR003593">
    <property type="entry name" value="AAA+_ATPase"/>
</dbReference>
<reference evidence="4" key="1">
    <citation type="submission" date="2017-04" db="EMBL/GenBank/DDBJ databases">
        <authorList>
            <person name="Varghese N."/>
            <person name="Submissions S."/>
        </authorList>
    </citation>
    <scope>NUCLEOTIDE SEQUENCE [LARGE SCALE GENOMIC DNA]</scope>
    <source>
        <strain evidence="4">DSM 16537</strain>
    </source>
</reference>
<dbReference type="AlphaFoldDB" id="A0A1W2H439"/>
<keyword evidence="4" id="KW-1185">Reference proteome</keyword>
<dbReference type="PANTHER" id="PTHR47642">
    <property type="entry name" value="ATP-DEPENDENT DNA HELICASE"/>
    <property type="match status" value="1"/>
</dbReference>
<dbReference type="GO" id="GO:0000723">
    <property type="term" value="P:telomere maintenance"/>
    <property type="evidence" value="ECO:0007669"/>
    <property type="project" value="InterPro"/>
</dbReference>
<dbReference type="CDD" id="cd18809">
    <property type="entry name" value="SF1_C_RecD"/>
    <property type="match status" value="1"/>
</dbReference>